<protein>
    <submittedName>
        <fullName evidence="1">Uncharacterized protein</fullName>
    </submittedName>
</protein>
<name>A0ACB8UXV0_9EURO</name>
<comment type="caution">
    <text evidence="1">The sequence shown here is derived from an EMBL/GenBank/DDBJ whole genome shotgun (WGS) entry which is preliminary data.</text>
</comment>
<evidence type="ECO:0000313" key="1">
    <source>
        <dbReference type="EMBL" id="KAI2387551.1"/>
    </source>
</evidence>
<accession>A0ACB8UXV0</accession>
<proteinExistence type="predicted"/>
<organism evidence="1">
    <name type="scientific">Ophidiomyces ophidiicola</name>
    <dbReference type="NCBI Taxonomy" id="1387563"/>
    <lineage>
        <taxon>Eukaryota</taxon>
        <taxon>Fungi</taxon>
        <taxon>Dikarya</taxon>
        <taxon>Ascomycota</taxon>
        <taxon>Pezizomycotina</taxon>
        <taxon>Eurotiomycetes</taxon>
        <taxon>Eurotiomycetidae</taxon>
        <taxon>Onygenales</taxon>
        <taxon>Onygenaceae</taxon>
        <taxon>Ophidiomyces</taxon>
    </lineage>
</organism>
<reference evidence="1" key="1">
    <citation type="journal article" date="2022" name="bioRxiv">
        <title>Population genetic analysis of Ophidiomyces ophidiicola, the causative agent of snake fungal disease, indicates recent introductions to the USA.</title>
        <authorList>
            <person name="Ladner J.T."/>
            <person name="Palmer J.M."/>
            <person name="Ettinger C.L."/>
            <person name="Stajich J.E."/>
            <person name="Farrell T.M."/>
            <person name="Glorioso B.M."/>
            <person name="Lawson B."/>
            <person name="Price S.J."/>
            <person name="Stengle A.G."/>
            <person name="Grear D.A."/>
            <person name="Lorch J.M."/>
        </authorList>
    </citation>
    <scope>NUCLEOTIDE SEQUENCE</scope>
    <source>
        <strain evidence="1">NWHC 24266-5</strain>
    </source>
</reference>
<dbReference type="EMBL" id="JALBCA010000038">
    <property type="protein sequence ID" value="KAI2387551.1"/>
    <property type="molecule type" value="Genomic_DNA"/>
</dbReference>
<sequence length="247" mass="28014">MSEISCADSKARPMHLDDEILHASDVKRLTYQEVKYVARKVLEALSVLHGEGFVHTDIKPSNVLVNYGKKDGNRFAEVQLADFGSTVHKDSSHTRDGGPIGTPIFRSPEAYLSISWVTTTDIWSLGAMVTLRHILLALTLLYGGGFHIFKINVPIDHEGYEIKILLKHYQCFGPLPKSYVEIADHTRLQAIMWVMDNCPPDTLKPFHLTTARKICQEDKEFVLKMMKLDSRGQLPRNFIKHSRVELS</sequence>
<gene>
    <name evidence="1" type="ORF">LOY88_003041</name>
</gene>